<dbReference type="GO" id="GO:0006508">
    <property type="term" value="P:proteolysis"/>
    <property type="evidence" value="ECO:0007669"/>
    <property type="project" value="InterPro"/>
</dbReference>
<reference evidence="1 2" key="1">
    <citation type="submission" date="2019-03" db="EMBL/GenBank/DDBJ databases">
        <title>Luteimonas zhaokaii sp.nov., isolated from the rectal contents of Plateau pika in Yushu, Qinghai Province, China.</title>
        <authorList>
            <person name="Zhang G."/>
        </authorList>
    </citation>
    <scope>NUCLEOTIDE SEQUENCE [LARGE SCALE GENOMIC DNA]</scope>
    <source>
        <strain evidence="1 2">B9</strain>
    </source>
</reference>
<dbReference type="EMBL" id="SMTF01000014">
    <property type="protein sequence ID" value="TDK22302.1"/>
    <property type="molecule type" value="Genomic_DNA"/>
</dbReference>
<gene>
    <name evidence="1" type="ORF">E2F46_14025</name>
</gene>
<keyword evidence="2" id="KW-1185">Reference proteome</keyword>
<accession>A0A4R5TJL7</accession>
<dbReference type="GO" id="GO:0008233">
    <property type="term" value="F:peptidase activity"/>
    <property type="evidence" value="ECO:0007669"/>
    <property type="project" value="InterPro"/>
</dbReference>
<comment type="caution">
    <text evidence="1">The sequence shown here is derived from an EMBL/GenBank/DDBJ whole genome shotgun (WGS) entry which is preliminary data.</text>
</comment>
<dbReference type="OrthoDB" id="345222at2"/>
<sequence>MPACARRWSTAARTIPNRAAATPPAATCVSNASRTWRPADMRLRLFALLLACCAPGVAGASEASERAARDLQRIDAALAAMPAQRPGAVDLYVVGFAGDGNEQVFGNEVAYLRTLMAQRHGNEGRTLVLANRPDARRREDTPLATLDNLRHALAGIAATMDPEEDLLLVYLASHGTARHQLAVGQPGLFETFLKPTQLRVALDDAGIPRRVVIVSACYSGGFIPALQDAGTIVLTAARHDRTSFGCGDTESATYFGRALLVEGMNRDGGLLDAFQYARRQVARREKMDRLTPSEPQMDVGSDALARLQAWEAGAQRGPVAAYPHD</sequence>
<dbReference type="Proteomes" id="UP000294796">
    <property type="component" value="Unassembled WGS sequence"/>
</dbReference>
<dbReference type="InterPro" id="IPR001096">
    <property type="entry name" value="Peptidase_C13"/>
</dbReference>
<evidence type="ECO:0000313" key="2">
    <source>
        <dbReference type="Proteomes" id="UP000294796"/>
    </source>
</evidence>
<protein>
    <submittedName>
        <fullName evidence="1">Peptidase C13</fullName>
    </submittedName>
</protein>
<dbReference type="Pfam" id="PF01650">
    <property type="entry name" value="Peptidase_C13"/>
    <property type="match status" value="1"/>
</dbReference>
<dbReference type="AlphaFoldDB" id="A0A4R5TJL7"/>
<dbReference type="SUPFAM" id="SSF52129">
    <property type="entry name" value="Caspase-like"/>
    <property type="match status" value="1"/>
</dbReference>
<name>A0A4R5TJL7_9GAMM</name>
<organism evidence="1 2">
    <name type="scientific">Luteimonas aestuarii</name>
    <dbReference type="NCBI Taxonomy" id="453837"/>
    <lineage>
        <taxon>Bacteria</taxon>
        <taxon>Pseudomonadati</taxon>
        <taxon>Pseudomonadota</taxon>
        <taxon>Gammaproteobacteria</taxon>
        <taxon>Lysobacterales</taxon>
        <taxon>Lysobacteraceae</taxon>
        <taxon>Luteimonas</taxon>
    </lineage>
</organism>
<proteinExistence type="predicted"/>
<dbReference type="Gene3D" id="3.40.50.1460">
    <property type="match status" value="1"/>
</dbReference>
<evidence type="ECO:0000313" key="1">
    <source>
        <dbReference type="EMBL" id="TDK22302.1"/>
    </source>
</evidence>
<dbReference type="InterPro" id="IPR029030">
    <property type="entry name" value="Caspase-like_dom_sf"/>
</dbReference>